<evidence type="ECO:0000313" key="3">
    <source>
        <dbReference type="EMBL" id="TXI38172.1"/>
    </source>
</evidence>
<keyword evidence="2" id="KW-0342">GTP-binding</keyword>
<protein>
    <submittedName>
        <fullName evidence="3">Ribosome biogenesis GTPase YlqF</fullName>
    </submittedName>
</protein>
<reference evidence="3 4" key="1">
    <citation type="submission" date="2018-09" db="EMBL/GenBank/DDBJ databases">
        <title>Metagenome Assembled Genomes from an Advanced Water Purification Facility.</title>
        <authorList>
            <person name="Stamps B.W."/>
            <person name="Spear J.R."/>
        </authorList>
    </citation>
    <scope>NUCLEOTIDE SEQUENCE [LARGE SCALE GENOMIC DNA]</scope>
    <source>
        <strain evidence="3">Bin_42_2</strain>
    </source>
</reference>
<evidence type="ECO:0000256" key="1">
    <source>
        <dbReference type="ARBA" id="ARBA00022741"/>
    </source>
</evidence>
<dbReference type="Gene3D" id="1.10.1580.10">
    <property type="match status" value="1"/>
</dbReference>
<feature type="non-terminal residue" evidence="3">
    <location>
        <position position="1"/>
    </location>
</feature>
<evidence type="ECO:0000256" key="2">
    <source>
        <dbReference type="ARBA" id="ARBA00023134"/>
    </source>
</evidence>
<dbReference type="InterPro" id="IPR023179">
    <property type="entry name" value="GTP-bd_ortho_bundle_sf"/>
</dbReference>
<organism evidence="3 4">
    <name type="scientific">Methylophilus methylotrophus</name>
    <name type="common">Bacterium W3A1</name>
    <dbReference type="NCBI Taxonomy" id="17"/>
    <lineage>
        <taxon>Bacteria</taxon>
        <taxon>Pseudomonadati</taxon>
        <taxon>Pseudomonadota</taxon>
        <taxon>Betaproteobacteria</taxon>
        <taxon>Nitrosomonadales</taxon>
        <taxon>Methylophilaceae</taxon>
        <taxon>Methylophilus</taxon>
    </lineage>
</organism>
<dbReference type="GO" id="GO:0005525">
    <property type="term" value="F:GTP binding"/>
    <property type="evidence" value="ECO:0007669"/>
    <property type="project" value="UniProtKB-KW"/>
</dbReference>
<dbReference type="EMBL" id="SSGG01000030">
    <property type="protein sequence ID" value="TXI38172.1"/>
    <property type="molecule type" value="Genomic_DNA"/>
</dbReference>
<dbReference type="Proteomes" id="UP000321374">
    <property type="component" value="Unassembled WGS sequence"/>
</dbReference>
<sequence>IDGIDLLEAIAKRRSYKRNDGEWDMERTAMALLTDYRSGAIGRVSLESPQSRAEMLALAAENMVKKTEEQPQPEADTL</sequence>
<name>A0A5C7WMG8_METME</name>
<keyword evidence="1" id="KW-0547">Nucleotide-binding</keyword>
<accession>A0A5C7WMG8</accession>
<proteinExistence type="predicted"/>
<evidence type="ECO:0000313" key="4">
    <source>
        <dbReference type="Proteomes" id="UP000321374"/>
    </source>
</evidence>
<gene>
    <name evidence="3" type="ORF">E6Q51_01705</name>
</gene>
<dbReference type="AlphaFoldDB" id="A0A5C7WMG8"/>
<comment type="caution">
    <text evidence="3">The sequence shown here is derived from an EMBL/GenBank/DDBJ whole genome shotgun (WGS) entry which is preliminary data.</text>
</comment>